<reference evidence="1 2" key="2">
    <citation type="journal article" date="2022" name="Mol. Ecol. Resour.">
        <title>The genomes of chicory, endive, great burdock and yacon provide insights into Asteraceae paleo-polyploidization history and plant inulin production.</title>
        <authorList>
            <person name="Fan W."/>
            <person name="Wang S."/>
            <person name="Wang H."/>
            <person name="Wang A."/>
            <person name="Jiang F."/>
            <person name="Liu H."/>
            <person name="Zhao H."/>
            <person name="Xu D."/>
            <person name="Zhang Y."/>
        </authorList>
    </citation>
    <scope>NUCLEOTIDE SEQUENCE [LARGE SCALE GENOMIC DNA]</scope>
    <source>
        <strain evidence="2">cv. Yunnan</strain>
        <tissue evidence="1">Leaves</tissue>
    </source>
</reference>
<comment type="caution">
    <text evidence="1">The sequence shown here is derived from an EMBL/GenBank/DDBJ whole genome shotgun (WGS) entry which is preliminary data.</text>
</comment>
<proteinExistence type="predicted"/>
<dbReference type="Proteomes" id="UP001056120">
    <property type="component" value="Linkage Group LG16"/>
</dbReference>
<gene>
    <name evidence="1" type="ORF">L1987_49932</name>
</gene>
<protein>
    <submittedName>
        <fullName evidence="1">Uncharacterized protein</fullName>
    </submittedName>
</protein>
<evidence type="ECO:0000313" key="1">
    <source>
        <dbReference type="EMBL" id="KAI3775359.1"/>
    </source>
</evidence>
<keyword evidence="2" id="KW-1185">Reference proteome</keyword>
<organism evidence="1 2">
    <name type="scientific">Smallanthus sonchifolius</name>
    <dbReference type="NCBI Taxonomy" id="185202"/>
    <lineage>
        <taxon>Eukaryota</taxon>
        <taxon>Viridiplantae</taxon>
        <taxon>Streptophyta</taxon>
        <taxon>Embryophyta</taxon>
        <taxon>Tracheophyta</taxon>
        <taxon>Spermatophyta</taxon>
        <taxon>Magnoliopsida</taxon>
        <taxon>eudicotyledons</taxon>
        <taxon>Gunneridae</taxon>
        <taxon>Pentapetalae</taxon>
        <taxon>asterids</taxon>
        <taxon>campanulids</taxon>
        <taxon>Asterales</taxon>
        <taxon>Asteraceae</taxon>
        <taxon>Asteroideae</taxon>
        <taxon>Heliantheae alliance</taxon>
        <taxon>Millerieae</taxon>
        <taxon>Smallanthus</taxon>
    </lineage>
</organism>
<name>A0ACB9FVE4_9ASTR</name>
<reference evidence="2" key="1">
    <citation type="journal article" date="2022" name="Mol. Ecol. Resour.">
        <title>The genomes of chicory, endive, great burdock and yacon provide insights into Asteraceae palaeo-polyploidization history and plant inulin production.</title>
        <authorList>
            <person name="Fan W."/>
            <person name="Wang S."/>
            <person name="Wang H."/>
            <person name="Wang A."/>
            <person name="Jiang F."/>
            <person name="Liu H."/>
            <person name="Zhao H."/>
            <person name="Xu D."/>
            <person name="Zhang Y."/>
        </authorList>
    </citation>
    <scope>NUCLEOTIDE SEQUENCE [LARGE SCALE GENOMIC DNA]</scope>
    <source>
        <strain evidence="2">cv. Yunnan</strain>
    </source>
</reference>
<sequence>MTTNKELHGIFKEAKAVLLMIDYREQKLVKDDDLELNLGLSLGERFGVNKSKLVRSSSIVAILPVVKDDEVLGVRKEKKGANGFYSGLIRTMLLPVETEEERRKRKELRSLRRLATTFKETT</sequence>
<dbReference type="EMBL" id="CM042033">
    <property type="protein sequence ID" value="KAI3775359.1"/>
    <property type="molecule type" value="Genomic_DNA"/>
</dbReference>
<evidence type="ECO:0000313" key="2">
    <source>
        <dbReference type="Proteomes" id="UP001056120"/>
    </source>
</evidence>
<accession>A0ACB9FVE4</accession>